<dbReference type="RefSeq" id="WP_095160683.1">
    <property type="nucleotide sequence ID" value="NZ_JASHIF010000014.1"/>
</dbReference>
<comment type="caution">
    <text evidence="5">The sequence shown here is derived from an EMBL/GenBank/DDBJ whole genome shotgun (WGS) entry which is preliminary data.</text>
</comment>
<accession>A0ABT6YB83</accession>
<organism evidence="5 6">
    <name type="scientific">Flectobacillus roseus</name>
    <dbReference type="NCBI Taxonomy" id="502259"/>
    <lineage>
        <taxon>Bacteria</taxon>
        <taxon>Pseudomonadati</taxon>
        <taxon>Bacteroidota</taxon>
        <taxon>Cytophagia</taxon>
        <taxon>Cytophagales</taxon>
        <taxon>Flectobacillaceae</taxon>
        <taxon>Flectobacillus</taxon>
    </lineage>
</organism>
<keyword evidence="6" id="KW-1185">Reference proteome</keyword>
<keyword evidence="4" id="KW-0472">Membrane</keyword>
<comment type="subcellular location">
    <subcellularLocation>
        <location evidence="1">Membrane</location>
    </subcellularLocation>
</comment>
<proteinExistence type="predicted"/>
<sequence>MKKTHIFGLIIIAIAVVILVSTGTDASTYVDFGVAENMAKDGSAEKVHVVGKLKKDAGGNVTGMSYNPALDANHFEFTLVDNKGREQKVVYDAPKPQDMDRSEQVVIIGNMEGQVFKCEKILLKCPSKYQDGNVDFKEVEKPASKS</sequence>
<dbReference type="Gene3D" id="2.40.50.140">
    <property type="entry name" value="Nucleic acid-binding proteins"/>
    <property type="match status" value="1"/>
</dbReference>
<gene>
    <name evidence="5" type="ORF">QM524_16605</name>
</gene>
<evidence type="ECO:0000313" key="5">
    <source>
        <dbReference type="EMBL" id="MDI9860839.1"/>
    </source>
</evidence>
<name>A0ABT6YB83_9BACT</name>
<evidence type="ECO:0000256" key="3">
    <source>
        <dbReference type="ARBA" id="ARBA00022748"/>
    </source>
</evidence>
<protein>
    <submittedName>
        <fullName evidence="5">Cytochrome c maturation protein CcmE</fullName>
    </submittedName>
</protein>
<evidence type="ECO:0000256" key="4">
    <source>
        <dbReference type="ARBA" id="ARBA00023136"/>
    </source>
</evidence>
<keyword evidence="2" id="KW-0479">Metal-binding</keyword>
<dbReference type="EMBL" id="JASHIF010000014">
    <property type="protein sequence ID" value="MDI9860839.1"/>
    <property type="molecule type" value="Genomic_DNA"/>
</dbReference>
<dbReference type="SUPFAM" id="SSF82093">
    <property type="entry name" value="Heme chaperone CcmE"/>
    <property type="match status" value="1"/>
</dbReference>
<keyword evidence="2" id="KW-0349">Heme</keyword>
<dbReference type="InterPro" id="IPR036127">
    <property type="entry name" value="CcmE-like_sf"/>
</dbReference>
<keyword evidence="3" id="KW-0201">Cytochrome c-type biogenesis</keyword>
<evidence type="ECO:0000313" key="6">
    <source>
        <dbReference type="Proteomes" id="UP001236507"/>
    </source>
</evidence>
<reference evidence="5 6" key="1">
    <citation type="submission" date="2023-05" db="EMBL/GenBank/DDBJ databases">
        <title>Novel species of genus Flectobacillus isolated from stream in China.</title>
        <authorList>
            <person name="Lu H."/>
        </authorList>
    </citation>
    <scope>NUCLEOTIDE SEQUENCE [LARGE SCALE GENOMIC DNA]</scope>
    <source>
        <strain evidence="5 6">KCTC 42575</strain>
    </source>
</reference>
<dbReference type="InterPro" id="IPR004329">
    <property type="entry name" value="CcmE"/>
</dbReference>
<evidence type="ECO:0000256" key="2">
    <source>
        <dbReference type="ARBA" id="ARBA00022617"/>
    </source>
</evidence>
<keyword evidence="2" id="KW-0408">Iron</keyword>
<dbReference type="Pfam" id="PF03100">
    <property type="entry name" value="CcmE"/>
    <property type="match status" value="1"/>
</dbReference>
<dbReference type="InterPro" id="IPR012340">
    <property type="entry name" value="NA-bd_OB-fold"/>
</dbReference>
<dbReference type="Proteomes" id="UP001236507">
    <property type="component" value="Unassembled WGS sequence"/>
</dbReference>
<evidence type="ECO:0000256" key="1">
    <source>
        <dbReference type="ARBA" id="ARBA00004370"/>
    </source>
</evidence>